<feature type="non-terminal residue" evidence="1">
    <location>
        <position position="67"/>
    </location>
</feature>
<proteinExistence type="predicted"/>
<organism evidence="1 2">
    <name type="scientific">Pristionchus entomophagus</name>
    <dbReference type="NCBI Taxonomy" id="358040"/>
    <lineage>
        <taxon>Eukaryota</taxon>
        <taxon>Metazoa</taxon>
        <taxon>Ecdysozoa</taxon>
        <taxon>Nematoda</taxon>
        <taxon>Chromadorea</taxon>
        <taxon>Rhabditida</taxon>
        <taxon>Rhabditina</taxon>
        <taxon>Diplogasteromorpha</taxon>
        <taxon>Diplogasteroidea</taxon>
        <taxon>Neodiplogasteridae</taxon>
        <taxon>Pristionchus</taxon>
    </lineage>
</organism>
<gene>
    <name evidence="1" type="ORF">PENTCL1PPCAC_11654</name>
</gene>
<keyword evidence="2" id="KW-1185">Reference proteome</keyword>
<accession>A0AAV5T2J8</accession>
<dbReference type="EMBL" id="BTSX01000003">
    <property type="protein sequence ID" value="GMS89479.1"/>
    <property type="molecule type" value="Genomic_DNA"/>
</dbReference>
<dbReference type="AlphaFoldDB" id="A0AAV5T2J8"/>
<sequence>ESSNVPDKKEPEDNLYKRREFYHPRRLAKLAGLDRPQEPFYVAEHHDKFQHTDRVMNSFCYGLAAFG</sequence>
<feature type="non-terminal residue" evidence="1">
    <location>
        <position position="1"/>
    </location>
</feature>
<reference evidence="1" key="1">
    <citation type="submission" date="2023-10" db="EMBL/GenBank/DDBJ databases">
        <title>Genome assembly of Pristionchus species.</title>
        <authorList>
            <person name="Yoshida K."/>
            <person name="Sommer R.J."/>
        </authorList>
    </citation>
    <scope>NUCLEOTIDE SEQUENCE</scope>
    <source>
        <strain evidence="1">RS0144</strain>
    </source>
</reference>
<evidence type="ECO:0000313" key="1">
    <source>
        <dbReference type="EMBL" id="GMS89479.1"/>
    </source>
</evidence>
<comment type="caution">
    <text evidence="1">The sequence shown here is derived from an EMBL/GenBank/DDBJ whole genome shotgun (WGS) entry which is preliminary data.</text>
</comment>
<protein>
    <submittedName>
        <fullName evidence="1">Uncharacterized protein</fullName>
    </submittedName>
</protein>
<name>A0AAV5T2J8_9BILA</name>
<dbReference type="Proteomes" id="UP001432027">
    <property type="component" value="Unassembled WGS sequence"/>
</dbReference>
<evidence type="ECO:0000313" key="2">
    <source>
        <dbReference type="Proteomes" id="UP001432027"/>
    </source>
</evidence>